<reference evidence="1 2" key="1">
    <citation type="journal article" date="2013" name="Mar. Genomics">
        <title>Expression of sulfatases in Rhodopirellula baltica and the diversity of sulfatases in the genus Rhodopirellula.</title>
        <authorList>
            <person name="Wegner C.E."/>
            <person name="Richter-Heitmann T."/>
            <person name="Klindworth A."/>
            <person name="Klockow C."/>
            <person name="Richter M."/>
            <person name="Achstetter T."/>
            <person name="Glockner F.O."/>
            <person name="Harder J."/>
        </authorList>
    </citation>
    <scope>NUCLEOTIDE SEQUENCE [LARGE SCALE GENOMIC DNA]</scope>
    <source>
        <strain evidence="1 2">SM1</strain>
    </source>
</reference>
<dbReference type="Proteomes" id="UP000011991">
    <property type="component" value="Unassembled WGS sequence"/>
</dbReference>
<gene>
    <name evidence="1" type="ORF">RMSM_02496</name>
</gene>
<feature type="non-terminal residue" evidence="1">
    <location>
        <position position="112"/>
    </location>
</feature>
<organism evidence="1 2">
    <name type="scientific">Rhodopirellula maiorica SM1</name>
    <dbReference type="NCBI Taxonomy" id="1265738"/>
    <lineage>
        <taxon>Bacteria</taxon>
        <taxon>Pseudomonadati</taxon>
        <taxon>Planctomycetota</taxon>
        <taxon>Planctomycetia</taxon>
        <taxon>Pirellulales</taxon>
        <taxon>Pirellulaceae</taxon>
        <taxon>Novipirellula</taxon>
    </lineage>
</organism>
<accession>M5RMM5</accession>
<dbReference type="AlphaFoldDB" id="M5RMM5"/>
<proteinExistence type="predicted"/>
<name>M5RMM5_9BACT</name>
<protein>
    <submittedName>
        <fullName evidence="1">Uncharacterized protein</fullName>
    </submittedName>
</protein>
<evidence type="ECO:0000313" key="1">
    <source>
        <dbReference type="EMBL" id="EMI20578.1"/>
    </source>
</evidence>
<keyword evidence="2" id="KW-1185">Reference proteome</keyword>
<comment type="caution">
    <text evidence="1">The sequence shown here is derived from an EMBL/GenBank/DDBJ whole genome shotgun (WGS) entry which is preliminary data.</text>
</comment>
<dbReference type="EMBL" id="ANOG01000353">
    <property type="protein sequence ID" value="EMI20578.1"/>
    <property type="molecule type" value="Genomic_DNA"/>
</dbReference>
<dbReference type="RefSeq" id="WP_008695668.1">
    <property type="nucleotide sequence ID" value="NZ_ANOG01000353.1"/>
</dbReference>
<evidence type="ECO:0000313" key="2">
    <source>
        <dbReference type="Proteomes" id="UP000011991"/>
    </source>
</evidence>
<sequence>MTTTIDTAADIDARPPHPHDVPYLRLSSECVRECGIGPAITMAVYYQQAGASWNFRKLETLGLVKITGFGIATIKRHLTQLTKHGWIGKRFDERAPADALHRDASRIASGAQ</sequence>
<dbReference type="OrthoDB" id="10000559at2"/>